<dbReference type="InterPro" id="IPR003439">
    <property type="entry name" value="ABC_transporter-like_ATP-bd"/>
</dbReference>
<dbReference type="Proteomes" id="UP001168821">
    <property type="component" value="Unassembled WGS sequence"/>
</dbReference>
<reference evidence="9" key="1">
    <citation type="journal article" date="2023" name="G3 (Bethesda)">
        <title>Whole genome assemblies of Zophobas morio and Tenebrio molitor.</title>
        <authorList>
            <person name="Kaur S."/>
            <person name="Stinson S.A."/>
            <person name="diCenzo G.C."/>
        </authorList>
    </citation>
    <scope>NUCLEOTIDE SEQUENCE</scope>
    <source>
        <strain evidence="9">QUZm001</strain>
    </source>
</reference>
<dbReference type="SUPFAM" id="SSF52540">
    <property type="entry name" value="P-loop containing nucleoside triphosphate hydrolases"/>
    <property type="match status" value="1"/>
</dbReference>
<dbReference type="PANTHER" id="PTHR48041:SF139">
    <property type="entry name" value="PROTEIN SCARLET"/>
    <property type="match status" value="1"/>
</dbReference>
<evidence type="ECO:0000256" key="1">
    <source>
        <dbReference type="ARBA" id="ARBA00004141"/>
    </source>
</evidence>
<evidence type="ECO:0000256" key="4">
    <source>
        <dbReference type="ARBA" id="ARBA00022692"/>
    </source>
</evidence>
<dbReference type="Pfam" id="PF00005">
    <property type="entry name" value="ABC_tran"/>
    <property type="match status" value="1"/>
</dbReference>
<dbReference type="GO" id="GO:0016887">
    <property type="term" value="F:ATP hydrolysis activity"/>
    <property type="evidence" value="ECO:0007669"/>
    <property type="project" value="InterPro"/>
</dbReference>
<keyword evidence="3" id="KW-0813">Transport</keyword>
<evidence type="ECO:0000256" key="7">
    <source>
        <dbReference type="SAM" id="MobiDB-lite"/>
    </source>
</evidence>
<dbReference type="AlphaFoldDB" id="A0AA38HNU8"/>
<evidence type="ECO:0000256" key="5">
    <source>
        <dbReference type="ARBA" id="ARBA00022989"/>
    </source>
</evidence>
<gene>
    <name evidence="9" type="ORF">Zmor_019139</name>
</gene>
<evidence type="ECO:0000313" key="10">
    <source>
        <dbReference type="Proteomes" id="UP001168821"/>
    </source>
</evidence>
<dbReference type="PANTHER" id="PTHR48041">
    <property type="entry name" value="ABC TRANSPORTER G FAMILY MEMBER 28"/>
    <property type="match status" value="1"/>
</dbReference>
<dbReference type="GO" id="GO:0005524">
    <property type="term" value="F:ATP binding"/>
    <property type="evidence" value="ECO:0007669"/>
    <property type="project" value="InterPro"/>
</dbReference>
<feature type="domain" description="ABC transporter" evidence="8">
    <location>
        <begin position="79"/>
        <end position="221"/>
    </location>
</feature>
<keyword evidence="6" id="KW-0472">Membrane</keyword>
<dbReference type="Gene3D" id="3.40.50.300">
    <property type="entry name" value="P-loop containing nucleotide triphosphate hydrolases"/>
    <property type="match status" value="1"/>
</dbReference>
<dbReference type="InterPro" id="IPR050352">
    <property type="entry name" value="ABCG_transporters"/>
</dbReference>
<evidence type="ECO:0000259" key="8">
    <source>
        <dbReference type="Pfam" id="PF00005"/>
    </source>
</evidence>
<feature type="region of interest" description="Disordered" evidence="7">
    <location>
        <begin position="1"/>
        <end position="29"/>
    </location>
</feature>
<comment type="similarity">
    <text evidence="2">Belongs to the ABC transporter superfamily. ABCG family. Eye pigment precursor importer (TC 3.A.1.204) subfamily.</text>
</comment>
<feature type="compositionally biased region" description="Acidic residues" evidence="7">
    <location>
        <begin position="19"/>
        <end position="28"/>
    </location>
</feature>
<proteinExistence type="inferred from homology"/>
<evidence type="ECO:0000256" key="6">
    <source>
        <dbReference type="ARBA" id="ARBA00023136"/>
    </source>
</evidence>
<feature type="compositionally biased region" description="Basic and acidic residues" evidence="7">
    <location>
        <begin position="1"/>
        <end position="11"/>
    </location>
</feature>
<evidence type="ECO:0000256" key="2">
    <source>
        <dbReference type="ARBA" id="ARBA00005814"/>
    </source>
</evidence>
<comment type="caution">
    <text evidence="9">The sequence shown here is derived from an EMBL/GenBank/DDBJ whole genome shotgun (WGS) entry which is preliminary data.</text>
</comment>
<evidence type="ECO:0000313" key="9">
    <source>
        <dbReference type="EMBL" id="KAJ3632148.1"/>
    </source>
</evidence>
<keyword evidence="5" id="KW-1133">Transmembrane helix</keyword>
<name>A0AA38HNU8_9CUCU</name>
<protein>
    <recommendedName>
        <fullName evidence="8">ABC transporter domain-containing protein</fullName>
    </recommendedName>
</protein>
<dbReference type="InterPro" id="IPR027417">
    <property type="entry name" value="P-loop_NTPase"/>
</dbReference>
<sequence length="221" mass="24234">MDGELSKDSKSKCLQNDEVAMDESEDFSDSYIPDTSVSISAADSSKFSHFALTWNDLSYSVKVKRGPWWKKKEVTKTLLSDLNGSLNSGEMVAVMGTSGAGKTTFMNLMAGRTNIGKVDGSILLDGKRRGKSFRSQCAYVEQDDVFLANLTVKETFYFNSFLRLPKNLSTEVKKARADEVIAQLGLSSCQSTRIGSNLVRGISGGERKRCSIGIELLTNPK</sequence>
<dbReference type="GO" id="GO:0042626">
    <property type="term" value="F:ATPase-coupled transmembrane transporter activity"/>
    <property type="evidence" value="ECO:0007669"/>
    <property type="project" value="TreeGrafter"/>
</dbReference>
<dbReference type="GO" id="GO:0005886">
    <property type="term" value="C:plasma membrane"/>
    <property type="evidence" value="ECO:0007669"/>
    <property type="project" value="TreeGrafter"/>
</dbReference>
<dbReference type="EMBL" id="JALNTZ010000568">
    <property type="protein sequence ID" value="KAJ3632148.1"/>
    <property type="molecule type" value="Genomic_DNA"/>
</dbReference>
<comment type="subcellular location">
    <subcellularLocation>
        <location evidence="1">Membrane</location>
        <topology evidence="1">Multi-pass membrane protein</topology>
    </subcellularLocation>
</comment>
<evidence type="ECO:0000256" key="3">
    <source>
        <dbReference type="ARBA" id="ARBA00022448"/>
    </source>
</evidence>
<accession>A0AA38HNU8</accession>
<feature type="non-terminal residue" evidence="9">
    <location>
        <position position="221"/>
    </location>
</feature>
<keyword evidence="10" id="KW-1185">Reference proteome</keyword>
<organism evidence="9 10">
    <name type="scientific">Zophobas morio</name>
    <dbReference type="NCBI Taxonomy" id="2755281"/>
    <lineage>
        <taxon>Eukaryota</taxon>
        <taxon>Metazoa</taxon>
        <taxon>Ecdysozoa</taxon>
        <taxon>Arthropoda</taxon>
        <taxon>Hexapoda</taxon>
        <taxon>Insecta</taxon>
        <taxon>Pterygota</taxon>
        <taxon>Neoptera</taxon>
        <taxon>Endopterygota</taxon>
        <taxon>Coleoptera</taxon>
        <taxon>Polyphaga</taxon>
        <taxon>Cucujiformia</taxon>
        <taxon>Tenebrionidae</taxon>
        <taxon>Zophobas</taxon>
    </lineage>
</organism>
<keyword evidence="4" id="KW-0812">Transmembrane</keyword>